<dbReference type="Gene3D" id="2.60.40.10">
    <property type="entry name" value="Immunoglobulins"/>
    <property type="match status" value="3"/>
</dbReference>
<dbReference type="InterPro" id="IPR043534">
    <property type="entry name" value="EBDG/EBM"/>
</dbReference>
<keyword evidence="3" id="KW-0326">Glycosidase</keyword>
<feature type="domain" description="Glycoside hydrolase family 2 immunoglobulin-like beta-sandwich" evidence="4">
    <location>
        <begin position="193"/>
        <end position="306"/>
    </location>
</feature>
<dbReference type="InterPro" id="IPR041351">
    <property type="entry name" value="Ig_GlcNase"/>
</dbReference>
<feature type="domain" description="Beta-mannosidase-like galactose-binding" evidence="6">
    <location>
        <begin position="36"/>
        <end position="155"/>
    </location>
</feature>
<evidence type="ECO:0000256" key="2">
    <source>
        <dbReference type="ARBA" id="ARBA00022801"/>
    </source>
</evidence>
<proteinExistence type="inferred from homology"/>
<dbReference type="InterPro" id="IPR017853">
    <property type="entry name" value="GH"/>
</dbReference>
<dbReference type="SUPFAM" id="SSF49303">
    <property type="entry name" value="beta-Galactosidase/glucuronidase domain"/>
    <property type="match status" value="3"/>
</dbReference>
<comment type="similarity">
    <text evidence="1">Belongs to the glycosyl hydrolase 2 family.</text>
</comment>
<reference evidence="7" key="1">
    <citation type="journal article" date="2021" name="Nat. Commun.">
        <title>Genetic determinants of endophytism in the Arabidopsis root mycobiome.</title>
        <authorList>
            <person name="Mesny F."/>
            <person name="Miyauchi S."/>
            <person name="Thiergart T."/>
            <person name="Pickel B."/>
            <person name="Atanasova L."/>
            <person name="Karlsson M."/>
            <person name="Huettel B."/>
            <person name="Barry K.W."/>
            <person name="Haridas S."/>
            <person name="Chen C."/>
            <person name="Bauer D."/>
            <person name="Andreopoulos W."/>
            <person name="Pangilinan J."/>
            <person name="LaButti K."/>
            <person name="Riley R."/>
            <person name="Lipzen A."/>
            <person name="Clum A."/>
            <person name="Drula E."/>
            <person name="Henrissat B."/>
            <person name="Kohler A."/>
            <person name="Grigoriev I.V."/>
            <person name="Martin F.M."/>
            <person name="Hacquard S."/>
        </authorList>
    </citation>
    <scope>NUCLEOTIDE SEQUENCE</scope>
    <source>
        <strain evidence="7">MPI-CAGE-CH-0243</strain>
    </source>
</reference>
<gene>
    <name evidence="7" type="ORF">B0J11DRAFT_547147</name>
</gene>
<dbReference type="SUPFAM" id="SSF51445">
    <property type="entry name" value="(Trans)glycosidases"/>
    <property type="match status" value="1"/>
</dbReference>
<feature type="domain" description="Exo-beta-D-glucosaminidase Ig-fold" evidence="5">
    <location>
        <begin position="747"/>
        <end position="843"/>
    </location>
</feature>
<dbReference type="Pfam" id="PF22666">
    <property type="entry name" value="Glyco_hydro_2_N2"/>
    <property type="match status" value="1"/>
</dbReference>
<dbReference type="GO" id="GO:0005975">
    <property type="term" value="P:carbohydrate metabolic process"/>
    <property type="evidence" value="ECO:0007669"/>
    <property type="project" value="InterPro"/>
</dbReference>
<dbReference type="SUPFAM" id="SSF49785">
    <property type="entry name" value="Galactose-binding domain-like"/>
    <property type="match status" value="1"/>
</dbReference>
<dbReference type="AlphaFoldDB" id="A0A9P9ECX0"/>
<name>A0A9P9ECX0_9PLEO</name>
<dbReference type="InterPro" id="IPR008979">
    <property type="entry name" value="Galactose-bd-like_sf"/>
</dbReference>
<evidence type="ECO:0000313" key="7">
    <source>
        <dbReference type="EMBL" id="KAH7135112.1"/>
    </source>
</evidence>
<evidence type="ECO:0000259" key="5">
    <source>
        <dbReference type="Pfam" id="PF18368"/>
    </source>
</evidence>
<dbReference type="OrthoDB" id="408532at2759"/>
<organism evidence="7 8">
    <name type="scientific">Dendryphion nanum</name>
    <dbReference type="NCBI Taxonomy" id="256645"/>
    <lineage>
        <taxon>Eukaryota</taxon>
        <taxon>Fungi</taxon>
        <taxon>Dikarya</taxon>
        <taxon>Ascomycota</taxon>
        <taxon>Pezizomycotina</taxon>
        <taxon>Dothideomycetes</taxon>
        <taxon>Pleosporomycetidae</taxon>
        <taxon>Pleosporales</taxon>
        <taxon>Torulaceae</taxon>
        <taxon>Dendryphion</taxon>
    </lineage>
</organism>
<dbReference type="Gene3D" id="2.60.120.260">
    <property type="entry name" value="Galactose-binding domain-like"/>
    <property type="match status" value="1"/>
</dbReference>
<dbReference type="EMBL" id="JAGMWT010000002">
    <property type="protein sequence ID" value="KAH7135112.1"/>
    <property type="molecule type" value="Genomic_DNA"/>
</dbReference>
<evidence type="ECO:0000256" key="1">
    <source>
        <dbReference type="ARBA" id="ARBA00007401"/>
    </source>
</evidence>
<dbReference type="Proteomes" id="UP000700596">
    <property type="component" value="Unassembled WGS sequence"/>
</dbReference>
<dbReference type="Pfam" id="PF18368">
    <property type="entry name" value="Ig_GlcNase"/>
    <property type="match status" value="1"/>
</dbReference>
<evidence type="ECO:0000259" key="6">
    <source>
        <dbReference type="Pfam" id="PF22666"/>
    </source>
</evidence>
<dbReference type="InterPro" id="IPR006102">
    <property type="entry name" value="Ig-like_GH2"/>
</dbReference>
<dbReference type="InterPro" id="IPR054593">
    <property type="entry name" value="Beta-mannosidase-like_N2"/>
</dbReference>
<dbReference type="Gene3D" id="3.20.20.80">
    <property type="entry name" value="Glycosidases"/>
    <property type="match status" value="1"/>
</dbReference>
<keyword evidence="2" id="KW-0378">Hydrolase</keyword>
<dbReference type="PANTHER" id="PTHR43536">
    <property type="entry name" value="MANNOSYLGLYCOPROTEIN ENDO-BETA-MANNOSIDASE"/>
    <property type="match status" value="1"/>
</dbReference>
<dbReference type="GO" id="GO:0004553">
    <property type="term" value="F:hydrolase activity, hydrolyzing O-glycosyl compounds"/>
    <property type="evidence" value="ECO:0007669"/>
    <property type="project" value="InterPro"/>
</dbReference>
<accession>A0A9P9ECX0</accession>
<protein>
    <submittedName>
        <fullName evidence="7">Exo-beta-D-glucosaminidase</fullName>
    </submittedName>
</protein>
<keyword evidence="8" id="KW-1185">Reference proteome</keyword>
<evidence type="ECO:0000313" key="8">
    <source>
        <dbReference type="Proteomes" id="UP000700596"/>
    </source>
</evidence>
<dbReference type="InterPro" id="IPR013783">
    <property type="entry name" value="Ig-like_fold"/>
</dbReference>
<dbReference type="InterPro" id="IPR036156">
    <property type="entry name" value="Beta-gal/glucu_dom_sf"/>
</dbReference>
<comment type="caution">
    <text evidence="7">The sequence shown here is derived from an EMBL/GenBank/DDBJ whole genome shotgun (WGS) entry which is preliminary data.</text>
</comment>
<sequence>MALRTLYSPGQSSVIPTWRVQSTSKAGSDAAKLSAPGLDTSSWYSIGSKATLMSTLLENKVYTESDIFFSTNLQKIDASQFRVPWLYRSEFELKTSNTSYFQLKTNGISSRADIWLNGKQVTDKSTHAGAYVGLTFDITGHAKDGRNILLVRAYPTDYNKDLALGFVDWNPYPPDNGTGIWRDVEIKQSGPVAITAPRIVTTLDRYQTKSNITFRLDIQNLGEKGVQGEVVCKVTDPAGKEQGNLRAEFRLNGKATQTVTLSTAIAQPQVWWPKLWGSQPLYAVQCSASTGAGLSDSTSKTRFGIRTVTSSLDRWKATVFYINEQRFPVVGAGYTSDIFLRFSEQKLRAQFEYMLDMGLNTVRLEGKQEHPYLYEIADELGLMIMAGWECCDKWEGWSYNNEGSGEKWTNADYTIANNSMRHEAELMQSHPSMLTFLIGSDFWPDDRATKIYVDALKAFDWNVPIISSASQRGFPALLGNSGMKMEGPYDWVPPSYWYDDQNRVGAAWGFASELGAGVGTPELSSLKKFLSPSDLTDLWKSPNKGLYHMSTSVSQFYTREIYNKALFARYGAPTSLEDYILKSQMADYEATRAQFEAYASRWSYDRAATGLIYWMLNNAWPSLHWNLFDYYLHPGGSYFGAKTGSRAEHAAYDPASQTVWVINRNLNKAGQRTVDVELIALNGTVLSTTTTNVPTEPNSSRYAGMMGLVEGAVLARIVLHNRAEVLSRNVYWVSEKQDVLDWSASTWYYTPTTQFADFTALNQLVKADVKISVQQGGKVKVENKSKVPAVFIRLNLVDGKGEDIVPVTWSDNYVTLWPGEALDLQVKYRGVSGAKIQISGKNVEAQTVGI</sequence>
<dbReference type="PANTHER" id="PTHR43536:SF1">
    <property type="entry name" value="MANNOSYLGLYCOPROTEIN ENDO-BETA-MANNOSIDASE"/>
    <property type="match status" value="1"/>
</dbReference>
<dbReference type="Pfam" id="PF00703">
    <property type="entry name" value="Glyco_hydro_2"/>
    <property type="match status" value="1"/>
</dbReference>
<evidence type="ECO:0000256" key="3">
    <source>
        <dbReference type="ARBA" id="ARBA00023295"/>
    </source>
</evidence>
<evidence type="ECO:0000259" key="4">
    <source>
        <dbReference type="Pfam" id="PF00703"/>
    </source>
</evidence>